<keyword evidence="4" id="KW-0406">Ion transport</keyword>
<evidence type="ECO:0000313" key="9">
    <source>
        <dbReference type="Proteomes" id="UP000594800"/>
    </source>
</evidence>
<dbReference type="KEGG" id="poz:I0K15_07835"/>
<sequence length="323" mass="34670">MTSLACTIAIAALLALPAVAQEMRSYEDALGRIVDIPVDPQRIQSMYSGSVTPPLIELGAPLVGSQGTLAEDGTPYLRMVSTVMKIDFDNSDIAFTHESAPDFEAIAALAPDLIIGLVSNDADHVDRLQQIAPTVMLDDSQSGLELYRDIADATGRIDEFEDLLVDYHALVEDARGWLGDHSYTYSKLAAYGGDLHVYGNFGALTIALNDLGFELIGDGVAMRARGSTWDGEVISAETLPDQDADFVFTTFRIDQGPQVGPVSTLDAFEEVLPGFCDLMTACAEGRLIVLPLEHVALSFRTLDANIYYIVTNVAGRPGLAPPG</sequence>
<dbReference type="PANTHER" id="PTHR30532:SF1">
    <property type="entry name" value="IRON(3+)-HYDROXAMATE-BINDING PROTEIN FHUD"/>
    <property type="match status" value="1"/>
</dbReference>
<evidence type="ECO:0000256" key="5">
    <source>
        <dbReference type="ARBA" id="ARBA00022729"/>
    </source>
</evidence>
<dbReference type="AlphaFoldDB" id="A0A7S9QEP3"/>
<feature type="chain" id="PRO_5032957143" evidence="6">
    <location>
        <begin position="21"/>
        <end position="323"/>
    </location>
</feature>
<keyword evidence="9" id="KW-1185">Reference proteome</keyword>
<keyword evidence="5 6" id="KW-0732">Signal</keyword>
<feature type="signal peptide" evidence="6">
    <location>
        <begin position="1"/>
        <end position="20"/>
    </location>
</feature>
<evidence type="ECO:0000313" key="8">
    <source>
        <dbReference type="EMBL" id="QPH55627.1"/>
    </source>
</evidence>
<evidence type="ECO:0000259" key="7">
    <source>
        <dbReference type="PROSITE" id="PS50983"/>
    </source>
</evidence>
<dbReference type="Proteomes" id="UP000594800">
    <property type="component" value="Chromosome"/>
</dbReference>
<feature type="domain" description="Fe/B12 periplasmic-binding" evidence="7">
    <location>
        <begin position="43"/>
        <end position="317"/>
    </location>
</feature>
<reference evidence="8 9" key="1">
    <citation type="submission" date="2020-11" db="EMBL/GenBank/DDBJ databases">
        <title>Description of Pontivivens ytuae sp. nov. isolated from deep sea sediment of Mariana Trench.</title>
        <authorList>
            <person name="Wang Z."/>
            <person name="Sun Q.-L."/>
            <person name="Xu X.-D."/>
            <person name="Tang Y.-Z."/>
            <person name="Zhang J."/>
        </authorList>
    </citation>
    <scope>NUCLEOTIDE SEQUENCE [LARGE SCALE GENOMIC DNA]</scope>
    <source>
        <strain evidence="8 9">MT2928</strain>
    </source>
</reference>
<dbReference type="Gene3D" id="3.40.50.1980">
    <property type="entry name" value="Nitrogenase molybdenum iron protein domain"/>
    <property type="match status" value="2"/>
</dbReference>
<protein>
    <submittedName>
        <fullName evidence="8">ABC transporter substrate-binding protein</fullName>
    </submittedName>
</protein>
<evidence type="ECO:0000256" key="6">
    <source>
        <dbReference type="SAM" id="SignalP"/>
    </source>
</evidence>
<dbReference type="SUPFAM" id="SSF53807">
    <property type="entry name" value="Helical backbone' metal receptor"/>
    <property type="match status" value="1"/>
</dbReference>
<dbReference type="GO" id="GO:1901678">
    <property type="term" value="P:iron coordination entity transport"/>
    <property type="evidence" value="ECO:0007669"/>
    <property type="project" value="UniProtKB-ARBA"/>
</dbReference>
<keyword evidence="3" id="KW-0813">Transport</keyword>
<dbReference type="GO" id="GO:0030288">
    <property type="term" value="C:outer membrane-bounded periplasmic space"/>
    <property type="evidence" value="ECO:0007669"/>
    <property type="project" value="TreeGrafter"/>
</dbReference>
<accession>A0A7S9QEP3</accession>
<evidence type="ECO:0000256" key="1">
    <source>
        <dbReference type="ARBA" id="ARBA00004196"/>
    </source>
</evidence>
<dbReference type="InterPro" id="IPR051313">
    <property type="entry name" value="Bact_iron-sidero_bind"/>
</dbReference>
<evidence type="ECO:0000256" key="2">
    <source>
        <dbReference type="ARBA" id="ARBA00008814"/>
    </source>
</evidence>
<gene>
    <name evidence="8" type="ORF">I0K15_07835</name>
</gene>
<dbReference type="PROSITE" id="PS50983">
    <property type="entry name" value="FE_B12_PBP"/>
    <property type="match status" value="1"/>
</dbReference>
<dbReference type="InterPro" id="IPR002491">
    <property type="entry name" value="ABC_transptr_periplasmic_BD"/>
</dbReference>
<evidence type="ECO:0000256" key="4">
    <source>
        <dbReference type="ARBA" id="ARBA00022496"/>
    </source>
</evidence>
<keyword evidence="4" id="KW-0408">Iron</keyword>
<name>A0A7S9QEP3_9RHOB</name>
<dbReference type="Pfam" id="PF01497">
    <property type="entry name" value="Peripla_BP_2"/>
    <property type="match status" value="1"/>
</dbReference>
<dbReference type="RefSeq" id="WP_196104889.1">
    <property type="nucleotide sequence ID" value="NZ_CP064942.1"/>
</dbReference>
<proteinExistence type="inferred from homology"/>
<dbReference type="PANTHER" id="PTHR30532">
    <property type="entry name" value="IRON III DICITRATE-BINDING PERIPLASMIC PROTEIN"/>
    <property type="match status" value="1"/>
</dbReference>
<comment type="subcellular location">
    <subcellularLocation>
        <location evidence="1">Cell envelope</location>
    </subcellularLocation>
</comment>
<evidence type="ECO:0000256" key="3">
    <source>
        <dbReference type="ARBA" id="ARBA00022448"/>
    </source>
</evidence>
<dbReference type="EMBL" id="CP064942">
    <property type="protein sequence ID" value="QPH55627.1"/>
    <property type="molecule type" value="Genomic_DNA"/>
</dbReference>
<keyword evidence="4" id="KW-0410">Iron transport</keyword>
<organism evidence="8 9">
    <name type="scientific">Pontivivens ytuae</name>
    <dbReference type="NCBI Taxonomy" id="2789856"/>
    <lineage>
        <taxon>Bacteria</taxon>
        <taxon>Pseudomonadati</taxon>
        <taxon>Pseudomonadota</taxon>
        <taxon>Alphaproteobacteria</taxon>
        <taxon>Rhodobacterales</taxon>
        <taxon>Paracoccaceae</taxon>
        <taxon>Pontivivens</taxon>
    </lineage>
</organism>
<comment type="similarity">
    <text evidence="2">Belongs to the bacterial solute-binding protein 8 family.</text>
</comment>